<sequence length="69" mass="8033">MIMCRRATELMSQRLDRPLRWSERISLRFHLSMCGACCQCNRQFELLHRAGDRFTSAPSAEEPSSSNQE</sequence>
<reference evidence="2 3" key="1">
    <citation type="submission" date="2021-07" db="EMBL/GenBank/DDBJ databases">
        <authorList>
            <person name="So Y."/>
        </authorList>
    </citation>
    <scope>NUCLEOTIDE SEQUENCE [LARGE SCALE GENOMIC DNA]</scope>
    <source>
        <strain evidence="2 3">Y3S6</strain>
    </source>
</reference>
<gene>
    <name evidence="2" type="ORF">KPL81_01520</name>
</gene>
<protein>
    <submittedName>
        <fullName evidence="2">Zf-HC2 domain-containing protein</fullName>
    </submittedName>
</protein>
<dbReference type="EMBL" id="JAHYCA010000001">
    <property type="protein sequence ID" value="MBW6389841.1"/>
    <property type="molecule type" value="Genomic_DNA"/>
</dbReference>
<dbReference type="RefSeq" id="WP_209478682.1">
    <property type="nucleotide sequence ID" value="NZ_JAHYCA010000001.1"/>
</dbReference>
<evidence type="ECO:0000259" key="1">
    <source>
        <dbReference type="Pfam" id="PF13490"/>
    </source>
</evidence>
<dbReference type="InterPro" id="IPR027383">
    <property type="entry name" value="Znf_put"/>
</dbReference>
<feature type="domain" description="Putative zinc-finger" evidence="1">
    <location>
        <begin position="4"/>
        <end position="37"/>
    </location>
</feature>
<evidence type="ECO:0000313" key="2">
    <source>
        <dbReference type="EMBL" id="MBW6389841.1"/>
    </source>
</evidence>
<comment type="caution">
    <text evidence="2">The sequence shown here is derived from an EMBL/GenBank/DDBJ whole genome shotgun (WGS) entry which is preliminary data.</text>
</comment>
<dbReference type="Proteomes" id="UP000769617">
    <property type="component" value="Unassembled WGS sequence"/>
</dbReference>
<evidence type="ECO:0000313" key="3">
    <source>
        <dbReference type="Proteomes" id="UP000769617"/>
    </source>
</evidence>
<organism evidence="2 3">
    <name type="scientific">Billgrantia antri</name>
    <dbReference type="NCBI Taxonomy" id="2846777"/>
    <lineage>
        <taxon>Bacteria</taxon>
        <taxon>Pseudomonadati</taxon>
        <taxon>Pseudomonadota</taxon>
        <taxon>Gammaproteobacteria</taxon>
        <taxon>Oceanospirillales</taxon>
        <taxon>Halomonadaceae</taxon>
        <taxon>Billgrantia</taxon>
    </lineage>
</organism>
<accession>A0ABS6ZIE8</accession>
<name>A0ABS6ZIE8_9GAMM</name>
<proteinExistence type="predicted"/>
<dbReference type="Pfam" id="PF13490">
    <property type="entry name" value="zf-HC2"/>
    <property type="match status" value="1"/>
</dbReference>
<keyword evidence="3" id="KW-1185">Reference proteome</keyword>